<dbReference type="EMBL" id="CP034709">
    <property type="protein sequence ID" value="AZT36550.1"/>
    <property type="molecule type" value="Genomic_DNA"/>
</dbReference>
<dbReference type="InterPro" id="IPR005474">
    <property type="entry name" value="Transketolase_N"/>
</dbReference>
<evidence type="ECO:0000259" key="1">
    <source>
        <dbReference type="Pfam" id="PF00456"/>
    </source>
</evidence>
<organism evidence="2">
    <name type="scientific">Salmonella enterica subsp. enterica serovar Karamoja</name>
    <dbReference type="NCBI Taxonomy" id="2500153"/>
    <lineage>
        <taxon>Bacteria</taxon>
        <taxon>Pseudomonadati</taxon>
        <taxon>Pseudomonadota</taxon>
        <taxon>Gammaproteobacteria</taxon>
        <taxon>Enterobacterales</taxon>
        <taxon>Enterobacteriaceae</taxon>
        <taxon>Salmonella</taxon>
    </lineage>
</organism>
<protein>
    <recommendedName>
        <fullName evidence="1">Transketolase N-terminal domain-containing protein</fullName>
    </recommendedName>
</protein>
<accession>A0A3Q9MH65</accession>
<proteinExistence type="predicted"/>
<name>A0A3Q9MH65_SALET</name>
<feature type="domain" description="Transketolase N-terminal" evidence="1">
    <location>
        <begin position="3"/>
        <end position="29"/>
    </location>
</feature>
<dbReference type="Pfam" id="PF00456">
    <property type="entry name" value="Transketolase_N"/>
    <property type="match status" value="1"/>
</dbReference>
<sequence length="75" mass="8246">MSRKDLANAIRALSMDAVQKANSGHPARRWGWRISLKCYGTIFLNITPPIRPGMTVIVLSFPTVTPPCCSIVCCI</sequence>
<gene>
    <name evidence="2" type="ORF">ELZ88_06795</name>
</gene>
<dbReference type="AlphaFoldDB" id="A0A3Q9MH65"/>
<dbReference type="SUPFAM" id="SSF52518">
    <property type="entry name" value="Thiamin diphosphate-binding fold (THDP-binding)"/>
    <property type="match status" value="1"/>
</dbReference>
<evidence type="ECO:0000313" key="2">
    <source>
        <dbReference type="EMBL" id="AZT36550.1"/>
    </source>
</evidence>
<reference evidence="2" key="1">
    <citation type="submission" date="2018-12" db="EMBL/GenBank/DDBJ databases">
        <title>Complete genome sequences of twenty non-typhoidal Salmonella isolates from Rwanda.</title>
        <authorList>
            <person name="Byukusenge M."/>
            <person name="Li L."/>
            <person name="Subhashinie K."/>
            <person name="Nzayirambaho M."/>
            <person name="Kuchipudi S.V."/>
            <person name="Jayarao B.M."/>
        </authorList>
    </citation>
    <scope>NUCLEOTIDE SEQUENCE</scope>
    <source>
        <strain evidence="2">RSE21</strain>
    </source>
</reference>
<dbReference type="InterPro" id="IPR029061">
    <property type="entry name" value="THDP-binding"/>
</dbReference>